<protein>
    <submittedName>
        <fullName evidence="1">Uncharacterized protein</fullName>
    </submittedName>
</protein>
<evidence type="ECO:0000313" key="1">
    <source>
        <dbReference type="EMBL" id="GBN23498.1"/>
    </source>
</evidence>
<dbReference type="Proteomes" id="UP000499080">
    <property type="component" value="Unassembled WGS sequence"/>
</dbReference>
<evidence type="ECO:0000313" key="2">
    <source>
        <dbReference type="Proteomes" id="UP000499080"/>
    </source>
</evidence>
<reference evidence="1 2" key="1">
    <citation type="journal article" date="2019" name="Sci. Rep.">
        <title>Orb-weaving spider Araneus ventricosus genome elucidates the spidroin gene catalogue.</title>
        <authorList>
            <person name="Kono N."/>
            <person name="Nakamura H."/>
            <person name="Ohtoshi R."/>
            <person name="Moran D.A.P."/>
            <person name="Shinohara A."/>
            <person name="Yoshida Y."/>
            <person name="Fujiwara M."/>
            <person name="Mori M."/>
            <person name="Tomita M."/>
            <person name="Arakawa K."/>
        </authorList>
    </citation>
    <scope>NUCLEOTIDE SEQUENCE [LARGE SCALE GENOMIC DNA]</scope>
</reference>
<proteinExistence type="predicted"/>
<name>A0A4Y2M8S2_ARAVE</name>
<comment type="caution">
    <text evidence="1">The sequence shown here is derived from an EMBL/GenBank/DDBJ whole genome shotgun (WGS) entry which is preliminary data.</text>
</comment>
<gene>
    <name evidence="1" type="ORF">AVEN_143134_1</name>
</gene>
<dbReference type="AlphaFoldDB" id="A0A4Y2M8S2"/>
<organism evidence="1 2">
    <name type="scientific">Araneus ventricosus</name>
    <name type="common">Orbweaver spider</name>
    <name type="synonym">Epeira ventricosa</name>
    <dbReference type="NCBI Taxonomy" id="182803"/>
    <lineage>
        <taxon>Eukaryota</taxon>
        <taxon>Metazoa</taxon>
        <taxon>Ecdysozoa</taxon>
        <taxon>Arthropoda</taxon>
        <taxon>Chelicerata</taxon>
        <taxon>Arachnida</taxon>
        <taxon>Araneae</taxon>
        <taxon>Araneomorphae</taxon>
        <taxon>Entelegynae</taxon>
        <taxon>Araneoidea</taxon>
        <taxon>Araneidae</taxon>
        <taxon>Araneus</taxon>
    </lineage>
</organism>
<accession>A0A4Y2M8S2</accession>
<sequence>MRSNLANSQVNAQCTLFSEKAALYQLQRRLFEVFLCYLSFQFQTAKLLTISSNLLQKLFSYRYSFVEADSFVASYATKPDESENRTCWQVLSQQDLEFFAVYFTIFFIWEC</sequence>
<dbReference type="EMBL" id="BGPR01203242">
    <property type="protein sequence ID" value="GBN23498.1"/>
    <property type="molecule type" value="Genomic_DNA"/>
</dbReference>
<keyword evidence="2" id="KW-1185">Reference proteome</keyword>